<evidence type="ECO:0000313" key="2">
    <source>
        <dbReference type="Proteomes" id="UP000537204"/>
    </source>
</evidence>
<dbReference type="EMBL" id="JACHCE010000007">
    <property type="protein sequence ID" value="MBB5638049.1"/>
    <property type="molecule type" value="Genomic_DNA"/>
</dbReference>
<proteinExistence type="predicted"/>
<name>A0A7W9E175_9SPHI</name>
<organism evidence="1 2">
    <name type="scientific">Pedobacter cryoconitis</name>
    <dbReference type="NCBI Taxonomy" id="188932"/>
    <lineage>
        <taxon>Bacteria</taxon>
        <taxon>Pseudomonadati</taxon>
        <taxon>Bacteroidota</taxon>
        <taxon>Sphingobacteriia</taxon>
        <taxon>Sphingobacteriales</taxon>
        <taxon>Sphingobacteriaceae</taxon>
        <taxon>Pedobacter</taxon>
    </lineage>
</organism>
<protein>
    <submittedName>
        <fullName evidence="1">Uncharacterized protein</fullName>
    </submittedName>
</protein>
<sequence length="57" mass="6458">MINGIQLKLVSKYVVIVLTLITVQKPVHFKYLAKINHIKSGLLIKTKAAHIKHEILV</sequence>
<dbReference type="Proteomes" id="UP000537204">
    <property type="component" value="Unassembled WGS sequence"/>
</dbReference>
<comment type="caution">
    <text evidence="1">The sequence shown here is derived from an EMBL/GenBank/DDBJ whole genome shotgun (WGS) entry which is preliminary data.</text>
</comment>
<evidence type="ECO:0000313" key="1">
    <source>
        <dbReference type="EMBL" id="MBB5638049.1"/>
    </source>
</evidence>
<dbReference type="AlphaFoldDB" id="A0A7W9E175"/>
<accession>A0A7W9E175</accession>
<gene>
    <name evidence="1" type="ORF">HDE68_003975</name>
</gene>
<reference evidence="1 2" key="1">
    <citation type="submission" date="2020-08" db="EMBL/GenBank/DDBJ databases">
        <title>Genomic Encyclopedia of Type Strains, Phase IV (KMG-V): Genome sequencing to study the core and pangenomes of soil and plant-associated prokaryotes.</title>
        <authorList>
            <person name="Whitman W."/>
        </authorList>
    </citation>
    <scope>NUCLEOTIDE SEQUENCE [LARGE SCALE GENOMIC DNA]</scope>
    <source>
        <strain evidence="1 2">S3M1</strain>
    </source>
</reference>